<keyword evidence="1" id="KW-0472">Membrane</keyword>
<feature type="transmembrane region" description="Helical" evidence="1">
    <location>
        <begin position="134"/>
        <end position="155"/>
    </location>
</feature>
<evidence type="ECO:0000313" key="3">
    <source>
        <dbReference type="Proteomes" id="UP000182034"/>
    </source>
</evidence>
<feature type="transmembrane region" description="Helical" evidence="1">
    <location>
        <begin position="167"/>
        <end position="188"/>
    </location>
</feature>
<feature type="transmembrane region" description="Helical" evidence="1">
    <location>
        <begin position="80"/>
        <end position="100"/>
    </location>
</feature>
<dbReference type="EMBL" id="FPKW01000034">
    <property type="protein sequence ID" value="SFZ97023.1"/>
    <property type="molecule type" value="Genomic_DNA"/>
</dbReference>
<feature type="transmembrane region" description="Helical" evidence="1">
    <location>
        <begin position="355"/>
        <end position="375"/>
    </location>
</feature>
<feature type="transmembrane region" description="Helical" evidence="1">
    <location>
        <begin position="220"/>
        <end position="240"/>
    </location>
</feature>
<feature type="transmembrane region" description="Helical" evidence="1">
    <location>
        <begin position="260"/>
        <end position="279"/>
    </location>
</feature>
<proteinExistence type="predicted"/>
<evidence type="ECO:0000313" key="2">
    <source>
        <dbReference type="EMBL" id="SFZ97023.1"/>
    </source>
</evidence>
<keyword evidence="3" id="KW-1185">Reference proteome</keyword>
<keyword evidence="1" id="KW-1133">Transmembrane helix</keyword>
<gene>
    <name evidence="2" type="ORF">SAMN05216324_13412</name>
</gene>
<accession>A0A1K2IXD6</accession>
<dbReference type="Proteomes" id="UP000182034">
    <property type="component" value="Unassembled WGS sequence"/>
</dbReference>
<reference evidence="3" key="1">
    <citation type="submission" date="2016-10" db="EMBL/GenBank/DDBJ databases">
        <authorList>
            <person name="Varghese N."/>
            <person name="Submissions S."/>
        </authorList>
    </citation>
    <scope>NUCLEOTIDE SEQUENCE [LARGE SCALE GENOMIC DNA]</scope>
    <source>
        <strain evidence="3">SUR2</strain>
    </source>
</reference>
<feature type="transmembrane region" description="Helical" evidence="1">
    <location>
        <begin position="12"/>
        <end position="30"/>
    </location>
</feature>
<dbReference type="OrthoDB" id="182994at2"/>
<feature type="transmembrane region" description="Helical" evidence="1">
    <location>
        <begin position="50"/>
        <end position="68"/>
    </location>
</feature>
<feature type="transmembrane region" description="Helical" evidence="1">
    <location>
        <begin position="106"/>
        <end position="127"/>
    </location>
</feature>
<protein>
    <recommendedName>
        <fullName evidence="4">Sugar phosphate permease</fullName>
    </recommendedName>
</protein>
<name>A0A1K2IXD6_9FLAO</name>
<dbReference type="Pfam" id="PF18943">
    <property type="entry name" value="DUF5690"/>
    <property type="match status" value="1"/>
</dbReference>
<feature type="transmembrane region" description="Helical" evidence="1">
    <location>
        <begin position="291"/>
        <end position="311"/>
    </location>
</feature>
<keyword evidence="1" id="KW-0812">Transmembrane</keyword>
<dbReference type="AlphaFoldDB" id="A0A1K2IXD6"/>
<feature type="transmembrane region" description="Helical" evidence="1">
    <location>
        <begin position="387"/>
        <end position="410"/>
    </location>
</feature>
<dbReference type="RefSeq" id="WP_072412884.1">
    <property type="nucleotide sequence ID" value="NZ_FPKW01000034.1"/>
</dbReference>
<dbReference type="STRING" id="1612149.SAMN05216324_13412"/>
<dbReference type="InterPro" id="IPR036259">
    <property type="entry name" value="MFS_trans_sf"/>
</dbReference>
<evidence type="ECO:0000256" key="1">
    <source>
        <dbReference type="SAM" id="Phobius"/>
    </source>
</evidence>
<dbReference type="InterPro" id="IPR043745">
    <property type="entry name" value="DUF5690"/>
</dbReference>
<feature type="transmembrane region" description="Helical" evidence="1">
    <location>
        <begin position="317"/>
        <end position="335"/>
    </location>
</feature>
<dbReference type="SUPFAM" id="SSF103473">
    <property type="entry name" value="MFS general substrate transporter"/>
    <property type="match status" value="1"/>
</dbReference>
<organism evidence="2 3">
    <name type="scientific">Chryseobacterium limigenitum</name>
    <dbReference type="NCBI Taxonomy" id="1612149"/>
    <lineage>
        <taxon>Bacteria</taxon>
        <taxon>Pseudomonadati</taxon>
        <taxon>Bacteroidota</taxon>
        <taxon>Flavobacteriia</taxon>
        <taxon>Flavobacteriales</taxon>
        <taxon>Weeksellaceae</taxon>
        <taxon>Chryseobacterium group</taxon>
        <taxon>Chryseobacterium</taxon>
    </lineage>
</organism>
<evidence type="ECO:0008006" key="4">
    <source>
        <dbReference type="Google" id="ProtNLM"/>
    </source>
</evidence>
<sequence>MSIKINHKTGVTLKAAFFAFGIYFCMYGFRKPFTVASFEGLSYFGIEYKLLIIIAQVIGYFIAKFIGIKFISELKPEKRIFFLFVFIAIAELALLGFAVVPAPYNIGFMFINGLPLGMIWGIVFSYIEGRKTTEIIGLFLCSSFVVSSGFTKSVGKFLMDNFNITEFWMPFATGLIFFVPLLFFGWFLEKLPKPDAEDIALKKKREPLDKTERRKLLKQFLIPLICITFLYVSLTILRDFRDNFNREIWDSFNLKTDSSVFTLTEIPIAIMVLVILGFMVKVKNNKKAFDYYHYILFFGICTVGLSTYLFQGSAISPFIWMVLSGFGMYLCYIPFNGIYFDRMIAAFEIKGNVGFLIYLVDSFGYLGSVLIVLYKNFGSAEMSWLDFYINLNYGITILVLIFSTTAFLAFKKKSKTNKNNQYLNVDSSALDLKI</sequence>